<accession>A0ABP9Y1M0</accession>
<feature type="compositionally biased region" description="Basic and acidic residues" evidence="1">
    <location>
        <begin position="224"/>
        <end position="239"/>
    </location>
</feature>
<evidence type="ECO:0000259" key="3">
    <source>
        <dbReference type="Pfam" id="PF09169"/>
    </source>
</evidence>
<feature type="region of interest" description="Disordered" evidence="1">
    <location>
        <begin position="763"/>
        <end position="805"/>
    </location>
</feature>
<comment type="caution">
    <text evidence="4">The sequence shown here is derived from an EMBL/GenBank/DDBJ whole genome shotgun (WGS) entry which is preliminary data.</text>
</comment>
<reference evidence="4 5" key="1">
    <citation type="submission" date="2024-04" db="EMBL/GenBank/DDBJ databases">
        <title>genome sequences of Mucor flavus KT1a and Helicostylum pulchrum KT1b strains isolation_sourced from the surface of a dry-aged beef.</title>
        <authorList>
            <person name="Toyotome T."/>
            <person name="Hosono M."/>
            <person name="Torimaru M."/>
            <person name="Fukuda K."/>
            <person name="Mikami N."/>
        </authorList>
    </citation>
    <scope>NUCLEOTIDE SEQUENCE [LARGE SCALE GENOMIC DNA]</scope>
    <source>
        <strain evidence="4 5">KT1b</strain>
    </source>
</reference>
<proteinExistence type="predicted"/>
<dbReference type="InterPro" id="IPR015187">
    <property type="entry name" value="BRCA2_OB_1"/>
</dbReference>
<feature type="domain" description="Breast cancer type 2 susceptibility protein helical" evidence="3">
    <location>
        <begin position="919"/>
        <end position="989"/>
    </location>
</feature>
<evidence type="ECO:0000259" key="2">
    <source>
        <dbReference type="Pfam" id="PF09103"/>
    </source>
</evidence>
<evidence type="ECO:0000256" key="1">
    <source>
        <dbReference type="SAM" id="MobiDB-lite"/>
    </source>
</evidence>
<feature type="compositionally biased region" description="Polar residues" evidence="1">
    <location>
        <begin position="768"/>
        <end position="788"/>
    </location>
</feature>
<protein>
    <submittedName>
        <fullName evidence="4">Uncharacterized protein</fullName>
    </submittedName>
</protein>
<dbReference type="Proteomes" id="UP001476247">
    <property type="component" value="Unassembled WGS sequence"/>
</dbReference>
<feature type="region of interest" description="Disordered" evidence="1">
    <location>
        <begin position="129"/>
        <end position="152"/>
    </location>
</feature>
<dbReference type="InterPro" id="IPR036315">
    <property type="entry name" value="BRCA2_hlx_sf"/>
</dbReference>
<dbReference type="InterPro" id="IPR015525">
    <property type="entry name" value="BRCA2"/>
</dbReference>
<feature type="compositionally biased region" description="Polar residues" evidence="1">
    <location>
        <begin position="141"/>
        <end position="152"/>
    </location>
</feature>
<feature type="region of interest" description="Disordered" evidence="1">
    <location>
        <begin position="68"/>
        <end position="104"/>
    </location>
</feature>
<dbReference type="EMBL" id="BAABUJ010000015">
    <property type="protein sequence ID" value="GAA5800212.1"/>
    <property type="molecule type" value="Genomic_DNA"/>
</dbReference>
<keyword evidence="5" id="KW-1185">Reference proteome</keyword>
<dbReference type="PANTHER" id="PTHR11289">
    <property type="entry name" value="BREAST CANCER TYPE 2 SUSCEPTIBILITY PROTEIN BRCA2"/>
    <property type="match status" value="1"/>
</dbReference>
<sequence>MSRLNNQDDLFVPWDDFSATQLENVENFANDENNVDIPNSFLLNCSKVTLDDFLDELLGLPTKSTPKVRAPLGDISNTRQQKHNTSIKEKEQKKQPTPNLTRMDSIDDSIWADFDTDLLSLIDVESKKSNDPILPNEKKNTTSIPSKNVTPVNEKTSIDDKFLLKQQNDKALCHGFTTARGTALPPPSKEAKLKATRLLQTVGKGDNIELSLSVDENLFLPLNEPKEDVSPIDKERDQSDSSLFENNDLSPTSIYTPVYKLEPIIKDDDDDCASISSYEDVFLPLSFKYKPLPPPGASQPKPSTSDIKLPLSPSIVQNELSPVSEPSIEQIIPGSTDDLGLPPISVDESLFLPQVTEDGHVIKELPTPTGPAAGFQSAKLIKSVHTPKENHNYSHSHINNTNIPETPKPIITPVESSSTNIPKEPCTSSFTTAAGKKLEEPSLEGVQRATALFDSSKKPNKHDAVINEYGGFKTGYSNKSFDISPQAKRKAILVLDEIDEEVKRKKVRVATDKSQKDFGSFVSSELQLQGTFKGLPKASFTTASGKELGEPCLEDIQRATALFDSSKKPNKHDAVINEYGGFKTGNSNKSFDISSQAKRKAISVLDEIDEEVKCKKIRVAANKSQKGLEPFQMENTSIASPELQLQGTSKGPPKASFATASGKKLGEPSLEGIQRATALFDSSKKPNKHDAVINEYGGFKTGNSNKSFDISSQAKRKAISVLNEVNKEVESKDIRLTPPLDIINTPNGIGKRVSASKYIPKSFDNDTSKLQQVQMKDSTKNELSSDSITSRKDSAESHNATATDLKSPTINAVVPNKPSTSMFPKRNINRAASIQTKNKPFKSPIIKSNIELTKAAVNNRSSLKAKLTPVFNLEVPDFRFKLYTLGAPGTFTKSQLIADNIPISVINMTISTAKRYVFDGNWGPKEALRDMIEAGALPRRVTIEWVENHYVLILWKIACLIRSYNAFMDRWKPQAILEQLLYRYEREINMGHRPVLRRILEKDDLPVKHMILMITDIVEIRSSIQYNTSSKYRLQLSDGWYQVPACIDLRIEKAIMKKKLKIGSKISVCGASIIGDNEGINPLENTDNSTMLSITANSSLPARWHTKLGYHPRKFIIRGLPSIFYDGGTVTAIDIVVCRKFPILYSETLPNGTIVTRNAKEEEEERRIALGYDSYGVRQHKSGSKNDAPVERRVSGYFKIRICDHIAPLNQEWATLLLSNANELNHMDISEGNRYKIFFVVPYHPKNKKYPGLDMKTTRVTRWEPAPTLNLLNSYTVRSLTKCGDIHRKDSSSDFDLVVLVLQTGPSTLEVLNGRKLWKQTLLVSDDSQNICQINLRLPMNPFPDIKGTVLGLLNLRFETYDSKFDITCLKATDESESVSKVSAAAEYVQKGMLNLKRWVNDYPDEVQRLHNRVEKMQ</sequence>
<feature type="region of interest" description="Disordered" evidence="1">
    <location>
        <begin position="644"/>
        <end position="668"/>
    </location>
</feature>
<dbReference type="SUPFAM" id="SSF81872">
    <property type="entry name" value="BRCA2 helical domain"/>
    <property type="match status" value="1"/>
</dbReference>
<feature type="region of interest" description="Disordered" evidence="1">
    <location>
        <begin position="224"/>
        <end position="248"/>
    </location>
</feature>
<dbReference type="InterPro" id="IPR012340">
    <property type="entry name" value="NA-bd_OB-fold"/>
</dbReference>
<gene>
    <name evidence="4" type="ORF">HPULCUR_005637</name>
</gene>
<dbReference type="Gene3D" id="2.40.50.140">
    <property type="entry name" value="Nucleic acid-binding proteins"/>
    <property type="match status" value="3"/>
</dbReference>
<dbReference type="Pfam" id="PF09169">
    <property type="entry name" value="BRCA-2_helical"/>
    <property type="match status" value="1"/>
</dbReference>
<evidence type="ECO:0000313" key="5">
    <source>
        <dbReference type="Proteomes" id="UP001476247"/>
    </source>
</evidence>
<dbReference type="InterPro" id="IPR015252">
    <property type="entry name" value="BRCA2_hlx"/>
</dbReference>
<feature type="compositionally biased region" description="Basic and acidic residues" evidence="1">
    <location>
        <begin position="129"/>
        <end position="140"/>
    </location>
</feature>
<dbReference type="PANTHER" id="PTHR11289:SF0">
    <property type="entry name" value="BREAST CANCER TYPE 2 SUSCEPTIBILITY PROTEIN"/>
    <property type="match status" value="1"/>
</dbReference>
<organism evidence="4 5">
    <name type="scientific">Helicostylum pulchrum</name>
    <dbReference type="NCBI Taxonomy" id="562976"/>
    <lineage>
        <taxon>Eukaryota</taxon>
        <taxon>Fungi</taxon>
        <taxon>Fungi incertae sedis</taxon>
        <taxon>Mucoromycota</taxon>
        <taxon>Mucoromycotina</taxon>
        <taxon>Mucoromycetes</taxon>
        <taxon>Mucorales</taxon>
        <taxon>Mucorineae</taxon>
        <taxon>Mucoraceae</taxon>
        <taxon>Helicostylum</taxon>
    </lineage>
</organism>
<feature type="domain" description="BRCA2 OB1" evidence="2">
    <location>
        <begin position="994"/>
        <end position="1111"/>
    </location>
</feature>
<name>A0ABP9Y1M0_9FUNG</name>
<dbReference type="Pfam" id="PF09103">
    <property type="entry name" value="BRCA-2_OB1"/>
    <property type="match status" value="1"/>
</dbReference>
<dbReference type="SUPFAM" id="SSF50249">
    <property type="entry name" value="Nucleic acid-binding proteins"/>
    <property type="match status" value="2"/>
</dbReference>
<evidence type="ECO:0000313" key="4">
    <source>
        <dbReference type="EMBL" id="GAA5800212.1"/>
    </source>
</evidence>